<name>A0A7Y0Q365_9FIRM</name>
<accession>A0A7Y0Q365</accession>
<dbReference type="InterPro" id="IPR056111">
    <property type="entry name" value="DUF7694"/>
</dbReference>
<dbReference type="Proteomes" id="UP000533476">
    <property type="component" value="Unassembled WGS sequence"/>
</dbReference>
<reference evidence="2 3" key="1">
    <citation type="submission" date="2020-04" db="EMBL/GenBank/DDBJ databases">
        <authorList>
            <person name="Zhang R."/>
            <person name="Schippers A."/>
        </authorList>
    </citation>
    <scope>NUCLEOTIDE SEQUENCE [LARGE SCALE GENOMIC DNA]</scope>
    <source>
        <strain evidence="2 3">DSM 109850</strain>
    </source>
</reference>
<protein>
    <recommendedName>
        <fullName evidence="1">DUF7694 domain-containing protein</fullName>
    </recommendedName>
</protein>
<dbReference type="EMBL" id="JABBVZ010000013">
    <property type="protein sequence ID" value="NMP21874.1"/>
    <property type="molecule type" value="Genomic_DNA"/>
</dbReference>
<dbReference type="Pfam" id="PF24746">
    <property type="entry name" value="DUF7694"/>
    <property type="match status" value="1"/>
</dbReference>
<organism evidence="2 3">
    <name type="scientific">Sulfobacillus harzensis</name>
    <dbReference type="NCBI Taxonomy" id="2729629"/>
    <lineage>
        <taxon>Bacteria</taxon>
        <taxon>Bacillati</taxon>
        <taxon>Bacillota</taxon>
        <taxon>Clostridia</taxon>
        <taxon>Eubacteriales</taxon>
        <taxon>Clostridiales Family XVII. Incertae Sedis</taxon>
        <taxon>Sulfobacillus</taxon>
    </lineage>
</organism>
<feature type="domain" description="DUF7694" evidence="1">
    <location>
        <begin position="42"/>
        <end position="102"/>
    </location>
</feature>
<evidence type="ECO:0000259" key="1">
    <source>
        <dbReference type="Pfam" id="PF24746"/>
    </source>
</evidence>
<dbReference type="AlphaFoldDB" id="A0A7Y0Q365"/>
<gene>
    <name evidence="2" type="ORF">HIJ39_05850</name>
</gene>
<comment type="caution">
    <text evidence="2">The sequence shown here is derived from an EMBL/GenBank/DDBJ whole genome shotgun (WGS) entry which is preliminary data.</text>
</comment>
<evidence type="ECO:0000313" key="3">
    <source>
        <dbReference type="Proteomes" id="UP000533476"/>
    </source>
</evidence>
<keyword evidence="3" id="KW-1185">Reference proteome</keyword>
<evidence type="ECO:0000313" key="2">
    <source>
        <dbReference type="EMBL" id="NMP21874.1"/>
    </source>
</evidence>
<proteinExistence type="predicted"/>
<sequence>MKRTAQTAVPYPARRPEVEVQARKLLGVSVRVYVMGECTIFVTTDEPDGWHLSISHPTRYPTWDEVAQARYALGPADQNVVMHLPPEREYVNLHDFCFHLHVERPHGKVVLP</sequence>
<dbReference type="RefSeq" id="WP_169097675.1">
    <property type="nucleotide sequence ID" value="NZ_JABBVZ010000013.1"/>
</dbReference>